<sequence>MLRIPLRRADGKELPYELEIKTTGLNQWLEFRVRASDTGEVLSSDTFHHGRIPLTRYHPDVEGGSMILGYEPDGELIIVEYGRDRRLALAKVGEVRSAVNVCRWHDRNLIAA</sequence>
<dbReference type="STRING" id="661478.OP10G_1246"/>
<dbReference type="HOGENOM" id="CLU_2142186_0_0_0"/>
<dbReference type="RefSeq" id="WP_025226761.1">
    <property type="nucleotide sequence ID" value="NZ_CP007139.1"/>
</dbReference>
<dbReference type="KEGG" id="fgi:OP10G_1246"/>
<dbReference type="Proteomes" id="UP000027982">
    <property type="component" value="Chromosome"/>
</dbReference>
<name>A0A068NSN9_FIMGI</name>
<gene>
    <name evidence="1" type="ORF">OP10G_1246</name>
</gene>
<proteinExistence type="predicted"/>
<evidence type="ECO:0000313" key="1">
    <source>
        <dbReference type="EMBL" id="AIE84614.1"/>
    </source>
</evidence>
<protein>
    <submittedName>
        <fullName evidence="1">Uncharacterized protein</fullName>
    </submittedName>
</protein>
<accession>A0A068NSN9</accession>
<dbReference type="AlphaFoldDB" id="A0A068NSN9"/>
<dbReference type="EMBL" id="CP007139">
    <property type="protein sequence ID" value="AIE84614.1"/>
    <property type="molecule type" value="Genomic_DNA"/>
</dbReference>
<evidence type="ECO:0000313" key="2">
    <source>
        <dbReference type="Proteomes" id="UP000027982"/>
    </source>
</evidence>
<organism evidence="1 2">
    <name type="scientific">Fimbriimonas ginsengisoli Gsoil 348</name>
    <dbReference type="NCBI Taxonomy" id="661478"/>
    <lineage>
        <taxon>Bacteria</taxon>
        <taxon>Bacillati</taxon>
        <taxon>Armatimonadota</taxon>
        <taxon>Fimbriimonadia</taxon>
        <taxon>Fimbriimonadales</taxon>
        <taxon>Fimbriimonadaceae</taxon>
        <taxon>Fimbriimonas</taxon>
    </lineage>
</organism>
<keyword evidence="2" id="KW-1185">Reference proteome</keyword>
<reference evidence="1 2" key="1">
    <citation type="journal article" date="2014" name="PLoS ONE">
        <title>The first complete genome sequence of the class fimbriimonadia in the phylum armatimonadetes.</title>
        <authorList>
            <person name="Hu Z.Y."/>
            <person name="Wang Y.Z."/>
            <person name="Im W.T."/>
            <person name="Wang S.Y."/>
            <person name="Zhao G.P."/>
            <person name="Zheng H.J."/>
            <person name="Quan Z.X."/>
        </authorList>
    </citation>
    <scope>NUCLEOTIDE SEQUENCE [LARGE SCALE GENOMIC DNA]</scope>
    <source>
        <strain evidence="1">Gsoil 348</strain>
    </source>
</reference>